<name>A0ABT9SC46_9BURK</name>
<accession>A0ABT9SC46</accession>
<reference evidence="5 6" key="1">
    <citation type="submission" date="2023-07" db="EMBL/GenBank/DDBJ databases">
        <title>Sorghum-associated microbial communities from plants grown in Nebraska, USA.</title>
        <authorList>
            <person name="Schachtman D."/>
        </authorList>
    </citation>
    <scope>NUCLEOTIDE SEQUENCE [LARGE SCALE GENOMIC DNA]</scope>
    <source>
        <strain evidence="5 6">DS1607</strain>
    </source>
</reference>
<feature type="chain" id="PRO_5047021426" evidence="3">
    <location>
        <begin position="23"/>
        <end position="418"/>
    </location>
</feature>
<dbReference type="Gene3D" id="3.40.50.2300">
    <property type="match status" value="2"/>
</dbReference>
<organism evidence="5 6">
    <name type="scientific">Variovorax ginsengisoli</name>
    <dbReference type="NCBI Taxonomy" id="363844"/>
    <lineage>
        <taxon>Bacteria</taxon>
        <taxon>Pseudomonadati</taxon>
        <taxon>Pseudomonadota</taxon>
        <taxon>Betaproteobacteria</taxon>
        <taxon>Burkholderiales</taxon>
        <taxon>Comamonadaceae</taxon>
        <taxon>Variovorax</taxon>
    </lineage>
</organism>
<dbReference type="InterPro" id="IPR051010">
    <property type="entry name" value="BCAA_transport"/>
</dbReference>
<feature type="domain" description="Leucine-binding protein" evidence="4">
    <location>
        <begin position="27"/>
        <end position="362"/>
    </location>
</feature>
<evidence type="ECO:0000313" key="6">
    <source>
        <dbReference type="Proteomes" id="UP001226867"/>
    </source>
</evidence>
<evidence type="ECO:0000256" key="1">
    <source>
        <dbReference type="ARBA" id="ARBA00010062"/>
    </source>
</evidence>
<dbReference type="SUPFAM" id="SSF53822">
    <property type="entry name" value="Periplasmic binding protein-like I"/>
    <property type="match status" value="1"/>
</dbReference>
<proteinExistence type="inferred from homology"/>
<keyword evidence="2 3" id="KW-0732">Signal</keyword>
<dbReference type="Pfam" id="PF13458">
    <property type="entry name" value="Peripla_BP_6"/>
    <property type="match status" value="1"/>
</dbReference>
<dbReference type="Proteomes" id="UP001226867">
    <property type="component" value="Unassembled WGS sequence"/>
</dbReference>
<dbReference type="InterPro" id="IPR028081">
    <property type="entry name" value="Leu-bd"/>
</dbReference>
<dbReference type="InterPro" id="IPR028082">
    <property type="entry name" value="Peripla_BP_I"/>
</dbReference>
<feature type="signal peptide" evidence="3">
    <location>
        <begin position="1"/>
        <end position="22"/>
    </location>
</feature>
<dbReference type="RefSeq" id="WP_307691682.1">
    <property type="nucleotide sequence ID" value="NZ_JAUSRO010000015.1"/>
</dbReference>
<sequence>MNFRRAFIATMASACLWGPLHAQTPETWKIGALYPLTGSLALLGTENLNGAKVAVEMINERGGVAGHKIELVTGDASTPDKAQSEAERLSSLENVKVISGTYSSGLSYAASQVVERRGGLYWETGGISDGLTKRGFKNYFRVVFTASQNGQLAANLSKDVIAKQLGKEPKDIKIMVIHEDSDYGTSVATAAELKAKELGFKVAGRVAYKATTTDLSSLVLRMKAESPNIVIASSYANDALLVQRQMKQLGVNVDAFIGTGGIYGLPSFAEGLGSAVNGIFDTEGSAGINTSALSKESAQQLEEFKKRFQAMYGKPPSYVGTQGFVGTFVLLDNVLRKAGSLDPEKVRAAAAAVDIPDGGTALGWGVKFAGESDPARGQNLRAFPVAQQWQGGKLVVVSPDTVKTHAAILVPLPAWDKR</sequence>
<protein>
    <submittedName>
        <fullName evidence="5">Branched-chain amino acid transport system substrate-binding protein</fullName>
    </submittedName>
</protein>
<evidence type="ECO:0000259" key="4">
    <source>
        <dbReference type="Pfam" id="PF13458"/>
    </source>
</evidence>
<gene>
    <name evidence="5" type="ORF">J2W36_004189</name>
</gene>
<dbReference type="PANTHER" id="PTHR30483">
    <property type="entry name" value="LEUCINE-SPECIFIC-BINDING PROTEIN"/>
    <property type="match status" value="1"/>
</dbReference>
<keyword evidence="6" id="KW-1185">Reference proteome</keyword>
<dbReference type="PANTHER" id="PTHR30483:SF37">
    <property type="entry name" value="ABC TRANSPORTER SUBSTRATE-BINDING PROTEIN"/>
    <property type="match status" value="1"/>
</dbReference>
<comment type="caution">
    <text evidence="5">The sequence shown here is derived from an EMBL/GenBank/DDBJ whole genome shotgun (WGS) entry which is preliminary data.</text>
</comment>
<dbReference type="CDD" id="cd06340">
    <property type="entry name" value="PBP1_ABC_ligand_binding-like"/>
    <property type="match status" value="1"/>
</dbReference>
<dbReference type="EMBL" id="JAUSRO010000015">
    <property type="protein sequence ID" value="MDP9901917.1"/>
    <property type="molecule type" value="Genomic_DNA"/>
</dbReference>
<comment type="similarity">
    <text evidence="1">Belongs to the leucine-binding protein family.</text>
</comment>
<evidence type="ECO:0000313" key="5">
    <source>
        <dbReference type="EMBL" id="MDP9901917.1"/>
    </source>
</evidence>
<evidence type="ECO:0000256" key="3">
    <source>
        <dbReference type="SAM" id="SignalP"/>
    </source>
</evidence>
<evidence type="ECO:0000256" key="2">
    <source>
        <dbReference type="ARBA" id="ARBA00022729"/>
    </source>
</evidence>